<name>A0AAD9DJL8_9STRA</name>
<dbReference type="Proteomes" id="UP001224775">
    <property type="component" value="Unassembled WGS sequence"/>
</dbReference>
<reference evidence="3" key="1">
    <citation type="submission" date="2023-06" db="EMBL/GenBank/DDBJ databases">
        <title>Survivors Of The Sea: Transcriptome response of Skeletonema marinoi to long-term dormancy.</title>
        <authorList>
            <person name="Pinder M.I.M."/>
            <person name="Kourtchenko O."/>
            <person name="Robertson E.K."/>
            <person name="Larsson T."/>
            <person name="Maumus F."/>
            <person name="Osuna-Cruz C.M."/>
            <person name="Vancaester E."/>
            <person name="Stenow R."/>
            <person name="Vandepoele K."/>
            <person name="Ploug H."/>
            <person name="Bruchert V."/>
            <person name="Godhe A."/>
            <person name="Topel M."/>
        </authorList>
    </citation>
    <scope>NUCLEOTIDE SEQUENCE</scope>
    <source>
        <strain evidence="3">R05AC</strain>
    </source>
</reference>
<feature type="chain" id="PRO_5042052723" evidence="2">
    <location>
        <begin position="26"/>
        <end position="621"/>
    </location>
</feature>
<evidence type="ECO:0000313" key="4">
    <source>
        <dbReference type="Proteomes" id="UP001224775"/>
    </source>
</evidence>
<gene>
    <name evidence="3" type="ORF">QTG54_000498</name>
</gene>
<keyword evidence="2" id="KW-0732">Signal</keyword>
<feature type="region of interest" description="Disordered" evidence="1">
    <location>
        <begin position="321"/>
        <end position="362"/>
    </location>
</feature>
<dbReference type="EMBL" id="JATAAI010000001">
    <property type="protein sequence ID" value="KAK1748559.1"/>
    <property type="molecule type" value="Genomic_DNA"/>
</dbReference>
<feature type="non-terminal residue" evidence="3">
    <location>
        <position position="621"/>
    </location>
</feature>
<keyword evidence="4" id="KW-1185">Reference proteome</keyword>
<sequence length="621" mass="68723">MVSCPSPTLAAVVVNMLAVTTTSFAFNLPHHNSRTITRTTMLHSSRGEEINNNMPTADEIMTQKGEAYNALSSFHETSTSQTQSDQVSSLLAGLDTMGLDGGSDEEVKADYWECADGAITYSVSMDPAAGIKKGRISKPYKSSVRIDMGELMSNNKKEKGLRLVESMQFDQSTLPFVRSISLGANVDVDSVDSSYSLDAMLMLPSASATEDEDYTPLPLLPSSLLNGIDPSAVEFVVEHTLAVSELERSRCFLLYGCINDVNNNVNDNEPAMEDDDFAILAATTAAENAKRKRGNDQTAKDDRSYRLIGIILAEERKLMPTPEIADTTRTSLLKSDTGSESEAPSPLDFLEIKGQDDDEEEDKMERLMQSLENHNKKVIEEGMGVSNQNASEMQLYNVGMFGLTSGVWLGDAFIRESIIPPKLQQPSSRGFGKKGETKSNDDEEDRFATWSIGVQKVTMQFEWDYGTSIAQKCNWGRCMGTATSLSSMSNIRSEGLIVVNEARRMKKREEKRVILDFDGGNYLAGLIGSAYFRAPRYMTFSQKSQSIRREPYLTEYMIFFRPKSDDMSSSSATTSLGSIEDMDKVPEYYCSRSSRLYDSQDGSLMQGSTGFFALQQPQIET</sequence>
<proteinExistence type="predicted"/>
<evidence type="ECO:0000256" key="2">
    <source>
        <dbReference type="SAM" id="SignalP"/>
    </source>
</evidence>
<evidence type="ECO:0000313" key="3">
    <source>
        <dbReference type="EMBL" id="KAK1748559.1"/>
    </source>
</evidence>
<feature type="region of interest" description="Disordered" evidence="1">
    <location>
        <begin position="424"/>
        <end position="444"/>
    </location>
</feature>
<protein>
    <submittedName>
        <fullName evidence="3">Uncharacterized protein</fullName>
    </submittedName>
</protein>
<organism evidence="3 4">
    <name type="scientific">Skeletonema marinoi</name>
    <dbReference type="NCBI Taxonomy" id="267567"/>
    <lineage>
        <taxon>Eukaryota</taxon>
        <taxon>Sar</taxon>
        <taxon>Stramenopiles</taxon>
        <taxon>Ochrophyta</taxon>
        <taxon>Bacillariophyta</taxon>
        <taxon>Coscinodiscophyceae</taxon>
        <taxon>Thalassiosirophycidae</taxon>
        <taxon>Thalassiosirales</taxon>
        <taxon>Skeletonemataceae</taxon>
        <taxon>Skeletonema</taxon>
        <taxon>Skeletonema marinoi-dohrnii complex</taxon>
    </lineage>
</organism>
<dbReference type="AlphaFoldDB" id="A0AAD9DJL8"/>
<comment type="caution">
    <text evidence="3">The sequence shown here is derived from an EMBL/GenBank/DDBJ whole genome shotgun (WGS) entry which is preliminary data.</text>
</comment>
<accession>A0AAD9DJL8</accession>
<feature type="compositionally biased region" description="Polar residues" evidence="1">
    <location>
        <begin position="327"/>
        <end position="342"/>
    </location>
</feature>
<feature type="signal peptide" evidence="2">
    <location>
        <begin position="1"/>
        <end position="25"/>
    </location>
</feature>
<evidence type="ECO:0000256" key="1">
    <source>
        <dbReference type="SAM" id="MobiDB-lite"/>
    </source>
</evidence>